<gene>
    <name evidence="2" type="ORF">AWN90_37065</name>
</gene>
<accession>A0A164LDF7</accession>
<evidence type="ECO:0000313" key="2">
    <source>
        <dbReference type="EMBL" id="KZM72289.1"/>
    </source>
</evidence>
<comment type="caution">
    <text evidence="2">The sequence shown here is derived from an EMBL/GenBank/DDBJ whole genome shotgun (WGS) entry which is preliminary data.</text>
</comment>
<feature type="region of interest" description="Disordered" evidence="1">
    <location>
        <begin position="70"/>
        <end position="89"/>
    </location>
</feature>
<protein>
    <submittedName>
        <fullName evidence="2">Uncharacterized protein</fullName>
    </submittedName>
</protein>
<evidence type="ECO:0000313" key="3">
    <source>
        <dbReference type="Proteomes" id="UP000076512"/>
    </source>
</evidence>
<dbReference type="RefSeq" id="WP_067592811.1">
    <property type="nucleotide sequence ID" value="NZ_JABMCZ010000001.1"/>
</dbReference>
<dbReference type="Proteomes" id="UP000076512">
    <property type="component" value="Unassembled WGS sequence"/>
</dbReference>
<dbReference type="EMBL" id="LWGR01000009">
    <property type="protein sequence ID" value="KZM72289.1"/>
    <property type="molecule type" value="Genomic_DNA"/>
</dbReference>
<organism evidence="2 3">
    <name type="scientific">Nocardia terpenica</name>
    <dbReference type="NCBI Taxonomy" id="455432"/>
    <lineage>
        <taxon>Bacteria</taxon>
        <taxon>Bacillati</taxon>
        <taxon>Actinomycetota</taxon>
        <taxon>Actinomycetes</taxon>
        <taxon>Mycobacteriales</taxon>
        <taxon>Nocardiaceae</taxon>
        <taxon>Nocardia</taxon>
    </lineage>
</organism>
<sequence length="89" mass="9169">MPSSDRVATCESESVMLTQCQRVVQVAAFALEGSGFVVFTFSDGTSDDITAEQALEIGRLGALSLRMAEEEPADGELASGDLPEGGAAA</sequence>
<name>A0A164LDF7_9NOCA</name>
<proteinExistence type="predicted"/>
<reference evidence="2 3" key="1">
    <citation type="submission" date="2016-04" db="EMBL/GenBank/DDBJ databases">
        <authorList>
            <person name="Evans L.H."/>
            <person name="Alamgir A."/>
            <person name="Owens N."/>
            <person name="Weber N.D."/>
            <person name="Virtaneva K."/>
            <person name="Barbian K."/>
            <person name="Babar A."/>
            <person name="Rosenke K."/>
        </authorList>
    </citation>
    <scope>NUCLEOTIDE SEQUENCE [LARGE SCALE GENOMIC DNA]</scope>
    <source>
        <strain evidence="2 3">IFM 0406</strain>
    </source>
</reference>
<dbReference type="AlphaFoldDB" id="A0A164LDF7"/>
<evidence type="ECO:0000256" key="1">
    <source>
        <dbReference type="SAM" id="MobiDB-lite"/>
    </source>
</evidence>
<keyword evidence="3" id="KW-1185">Reference proteome</keyword>